<proteinExistence type="predicted"/>
<feature type="compositionally biased region" description="Basic and acidic residues" evidence="1">
    <location>
        <begin position="47"/>
        <end position="58"/>
    </location>
</feature>
<reference evidence="3 4" key="1">
    <citation type="submission" date="2019-06" db="EMBL/GenBank/DDBJ databases">
        <title>Whole genome shotgun sequence of Streptomyces cacaoi subsp. cacaoi NBRC 12748.</title>
        <authorList>
            <person name="Hosoyama A."/>
            <person name="Uohara A."/>
            <person name="Ohji S."/>
            <person name="Ichikawa N."/>
        </authorList>
    </citation>
    <scope>NUCLEOTIDE SEQUENCE [LARGE SCALE GENOMIC DNA]</scope>
    <source>
        <strain evidence="3 4">NBRC 12748</strain>
    </source>
</reference>
<organism evidence="3 4">
    <name type="scientific">Streptomyces cacaoi</name>
    <dbReference type="NCBI Taxonomy" id="1898"/>
    <lineage>
        <taxon>Bacteria</taxon>
        <taxon>Bacillati</taxon>
        <taxon>Actinomycetota</taxon>
        <taxon>Actinomycetes</taxon>
        <taxon>Kitasatosporales</taxon>
        <taxon>Streptomycetaceae</taxon>
        <taxon>Streptomyces</taxon>
    </lineage>
</organism>
<protein>
    <submittedName>
        <fullName evidence="3">Uncharacterized protein</fullName>
    </submittedName>
</protein>
<dbReference type="Gene3D" id="3.40.1000.10">
    <property type="entry name" value="Mog1/PsbP, alpha/beta/alpha sandwich"/>
    <property type="match status" value="1"/>
</dbReference>
<dbReference type="OrthoDB" id="4334205at2"/>
<feature type="compositionally biased region" description="Low complexity" evidence="1">
    <location>
        <begin position="94"/>
        <end position="112"/>
    </location>
</feature>
<keyword evidence="4" id="KW-1185">Reference proteome</keyword>
<evidence type="ECO:0000313" key="3">
    <source>
        <dbReference type="EMBL" id="GEB47464.1"/>
    </source>
</evidence>
<accession>A0A4Y3QQ31</accession>
<evidence type="ECO:0000256" key="1">
    <source>
        <dbReference type="SAM" id="MobiDB-lite"/>
    </source>
</evidence>
<feature type="compositionally biased region" description="Pro residues" evidence="1">
    <location>
        <begin position="1"/>
        <end position="25"/>
    </location>
</feature>
<dbReference type="AlphaFoldDB" id="A0A4Y3QQ31"/>
<feature type="region of interest" description="Disordered" evidence="1">
    <location>
        <begin position="1"/>
        <end position="163"/>
    </location>
</feature>
<keyword evidence="2" id="KW-0472">Membrane</keyword>
<gene>
    <name evidence="3" type="ORF">SCA03_00150</name>
</gene>
<name>A0A4Y3QQ31_STRCI</name>
<sequence>MSTSPPPGQVPGPPYPPHPGPPPPAHGRADGAAPGARQPGAAADPEAPVHDYAPDRGRCPTTAGHGFAHPEVLVPAPGPAPGHGRTAVAPAPLPGTHTHGPAPHPCAHAHPAPGTPVPGDAASGAPAPLDPVPGAPAPDGTAPDEPAPGAPAGTGGGPEADGPALLRVLHGRRRAAVAGVVGAVVFALAGAVTLGRWLVAGEQRGPLADRPRVTDGRAGLSYPVPEGWTRSAPDDLVPAFTSSVTAGGRGDPGGLVAAGRSPAVSGERLRSAAERAARSNAAFFFPDGGSRPLSSHRTEVDGHRAHTVTLRTRDGRGGTGTLRLTLVSVDAAHAAFLLGVAPGAGPSPAPAGGTAHRAEIDAVFAGAEVD</sequence>
<keyword evidence="2" id="KW-1133">Transmembrane helix</keyword>
<feature type="compositionally biased region" description="Low complexity" evidence="1">
    <location>
        <begin position="30"/>
        <end position="45"/>
    </location>
</feature>
<dbReference type="EMBL" id="BJMM01000001">
    <property type="protein sequence ID" value="GEB47464.1"/>
    <property type="molecule type" value="Genomic_DNA"/>
</dbReference>
<feature type="transmembrane region" description="Helical" evidence="2">
    <location>
        <begin position="175"/>
        <end position="199"/>
    </location>
</feature>
<evidence type="ECO:0000313" key="4">
    <source>
        <dbReference type="Proteomes" id="UP000319210"/>
    </source>
</evidence>
<dbReference type="Proteomes" id="UP000319210">
    <property type="component" value="Unassembled WGS sequence"/>
</dbReference>
<comment type="caution">
    <text evidence="3">The sequence shown here is derived from an EMBL/GenBank/DDBJ whole genome shotgun (WGS) entry which is preliminary data.</text>
</comment>
<dbReference type="RefSeq" id="WP_141275142.1">
    <property type="nucleotide sequence ID" value="NZ_BJMM01000001.1"/>
</dbReference>
<evidence type="ECO:0000256" key="2">
    <source>
        <dbReference type="SAM" id="Phobius"/>
    </source>
</evidence>
<keyword evidence="2" id="KW-0812">Transmembrane</keyword>